<comment type="caution">
    <text evidence="6">The sequence shown here is derived from an EMBL/GenBank/DDBJ whole genome shotgun (WGS) entry which is preliminary data.</text>
</comment>
<dbReference type="RefSeq" id="WP_253756123.1">
    <property type="nucleotide sequence ID" value="NZ_JAMZDZ010000001.1"/>
</dbReference>
<keyword evidence="2" id="KW-0963">Cytoplasm</keyword>
<comment type="similarity">
    <text evidence="4">Belongs to the Fes family.</text>
</comment>
<evidence type="ECO:0000313" key="7">
    <source>
        <dbReference type="Proteomes" id="UP001595816"/>
    </source>
</evidence>
<evidence type="ECO:0000313" key="6">
    <source>
        <dbReference type="EMBL" id="MFC4131766.1"/>
    </source>
</evidence>
<dbReference type="SUPFAM" id="SSF81296">
    <property type="entry name" value="E set domains"/>
    <property type="match status" value="1"/>
</dbReference>
<dbReference type="Pfam" id="PF11806">
    <property type="entry name" value="Enterochelin_N"/>
    <property type="match status" value="1"/>
</dbReference>
<accession>A0ABV8LMU4</accession>
<protein>
    <submittedName>
        <fullName evidence="6">Alpha/beta hydrolase-fold protein</fullName>
    </submittedName>
</protein>
<dbReference type="PANTHER" id="PTHR48098">
    <property type="entry name" value="ENTEROCHELIN ESTERASE-RELATED"/>
    <property type="match status" value="1"/>
</dbReference>
<feature type="domain" description="Enterochelin esterase N-terminal" evidence="5">
    <location>
        <begin position="11"/>
        <end position="133"/>
    </location>
</feature>
<evidence type="ECO:0000256" key="2">
    <source>
        <dbReference type="ARBA" id="ARBA00022490"/>
    </source>
</evidence>
<dbReference type="InterPro" id="IPR000801">
    <property type="entry name" value="Esterase-like"/>
</dbReference>
<dbReference type="EMBL" id="JBHSAY010000007">
    <property type="protein sequence ID" value="MFC4131766.1"/>
    <property type="molecule type" value="Genomic_DNA"/>
</dbReference>
<dbReference type="Proteomes" id="UP001595816">
    <property type="component" value="Unassembled WGS sequence"/>
</dbReference>
<sequence length="372" mass="40211">MLITRDGDFCQVDFDWRDDDPERPAHDVLVRLIGATDYAHDDGDLTAYLMERGDDGVWRLSLRLPAGFRTSYQFCPVRDEPLRGGHPDDDRWAAILTGGHPDPGHGAGIGPSTWPNHGQASVLSLPDAPAQPWVEPSDAPCGTLTRHTLGDSAIWVYAPAVSAAEYALAVLFDGKVWDGIGVTTVFDNLHAAGAIPPTVVVGVDSIHGLPRNQALTRPGVLTPFLLDEILPFVHKGWPVGADPARTVLAGQSLGGLAAVRIGFDHPDRFGRVLTQSGSFWRSADTPDEIDSPALFDAYADADRVPLRIFQEAGSLERTLLTRNRIFHGILLDRGIPVTYREYQGGHDYACWRGGLADGLIDLLGGPVALPAE</sequence>
<name>A0ABV8LMU4_9ACTN</name>
<dbReference type="InterPro" id="IPR050583">
    <property type="entry name" value="Mycobacterial_A85_antigen"/>
</dbReference>
<evidence type="ECO:0000256" key="1">
    <source>
        <dbReference type="ARBA" id="ARBA00004496"/>
    </source>
</evidence>
<proteinExistence type="inferred from homology"/>
<organism evidence="6 7">
    <name type="scientific">Hamadaea flava</name>
    <dbReference type="NCBI Taxonomy" id="1742688"/>
    <lineage>
        <taxon>Bacteria</taxon>
        <taxon>Bacillati</taxon>
        <taxon>Actinomycetota</taxon>
        <taxon>Actinomycetes</taxon>
        <taxon>Micromonosporales</taxon>
        <taxon>Micromonosporaceae</taxon>
        <taxon>Hamadaea</taxon>
    </lineage>
</organism>
<dbReference type="SUPFAM" id="SSF53474">
    <property type="entry name" value="alpha/beta-Hydrolases"/>
    <property type="match status" value="1"/>
</dbReference>
<dbReference type="InterPro" id="IPR013783">
    <property type="entry name" value="Ig-like_fold"/>
</dbReference>
<gene>
    <name evidence="6" type="ORF">ACFOZ4_14250</name>
</gene>
<evidence type="ECO:0000256" key="4">
    <source>
        <dbReference type="ARBA" id="ARBA00024201"/>
    </source>
</evidence>
<keyword evidence="7" id="KW-1185">Reference proteome</keyword>
<keyword evidence="3 6" id="KW-0378">Hydrolase</keyword>
<dbReference type="Gene3D" id="3.40.50.1820">
    <property type="entry name" value="alpha/beta hydrolase"/>
    <property type="match status" value="1"/>
</dbReference>
<dbReference type="InterPro" id="IPR029058">
    <property type="entry name" value="AB_hydrolase_fold"/>
</dbReference>
<dbReference type="Pfam" id="PF00756">
    <property type="entry name" value="Esterase"/>
    <property type="match status" value="1"/>
</dbReference>
<dbReference type="Gene3D" id="2.60.40.10">
    <property type="entry name" value="Immunoglobulins"/>
    <property type="match status" value="1"/>
</dbReference>
<dbReference type="GO" id="GO:0016787">
    <property type="term" value="F:hydrolase activity"/>
    <property type="evidence" value="ECO:0007669"/>
    <property type="project" value="UniProtKB-KW"/>
</dbReference>
<reference evidence="7" key="1">
    <citation type="journal article" date="2019" name="Int. J. Syst. Evol. Microbiol.">
        <title>The Global Catalogue of Microorganisms (GCM) 10K type strain sequencing project: providing services to taxonomists for standard genome sequencing and annotation.</title>
        <authorList>
            <consortium name="The Broad Institute Genomics Platform"/>
            <consortium name="The Broad Institute Genome Sequencing Center for Infectious Disease"/>
            <person name="Wu L."/>
            <person name="Ma J."/>
        </authorList>
    </citation>
    <scope>NUCLEOTIDE SEQUENCE [LARGE SCALE GENOMIC DNA]</scope>
    <source>
        <strain evidence="7">CGMCC 4.7289</strain>
    </source>
</reference>
<comment type="subcellular location">
    <subcellularLocation>
        <location evidence="1">Cytoplasm</location>
    </subcellularLocation>
</comment>
<evidence type="ECO:0000259" key="5">
    <source>
        <dbReference type="Pfam" id="PF11806"/>
    </source>
</evidence>
<dbReference type="PANTHER" id="PTHR48098:SF3">
    <property type="entry name" value="IRON(III) ENTEROBACTIN ESTERASE"/>
    <property type="match status" value="1"/>
</dbReference>
<dbReference type="InterPro" id="IPR014756">
    <property type="entry name" value="Ig_E-set"/>
</dbReference>
<dbReference type="InterPro" id="IPR021764">
    <property type="entry name" value="Enterochelin_esterase_N"/>
</dbReference>
<evidence type="ECO:0000256" key="3">
    <source>
        <dbReference type="ARBA" id="ARBA00022801"/>
    </source>
</evidence>